<feature type="domain" description="CCHC-type" evidence="2">
    <location>
        <begin position="107"/>
        <end position="121"/>
    </location>
</feature>
<comment type="caution">
    <text evidence="3">The sequence shown here is derived from an EMBL/GenBank/DDBJ whole genome shotgun (WGS) entry which is preliminary data.</text>
</comment>
<evidence type="ECO:0000313" key="4">
    <source>
        <dbReference type="Proteomes" id="UP000749646"/>
    </source>
</evidence>
<dbReference type="SUPFAM" id="SSF57756">
    <property type="entry name" value="Retrovirus zinc finger-like domains"/>
    <property type="match status" value="1"/>
</dbReference>
<proteinExistence type="predicted"/>
<dbReference type="Gene3D" id="4.10.60.10">
    <property type="entry name" value="Zinc finger, CCHC-type"/>
    <property type="match status" value="1"/>
</dbReference>
<dbReference type="InterPro" id="IPR001878">
    <property type="entry name" value="Znf_CCHC"/>
</dbReference>
<dbReference type="EMBL" id="JAAAHW010002383">
    <property type="protein sequence ID" value="KAF9992055.1"/>
    <property type="molecule type" value="Genomic_DNA"/>
</dbReference>
<dbReference type="Pfam" id="PF00098">
    <property type="entry name" value="zf-CCHC"/>
    <property type="match status" value="1"/>
</dbReference>
<evidence type="ECO:0000256" key="1">
    <source>
        <dbReference type="PROSITE-ProRule" id="PRU00047"/>
    </source>
</evidence>
<dbReference type="OrthoDB" id="2430210at2759"/>
<keyword evidence="4" id="KW-1185">Reference proteome</keyword>
<accession>A0A9P6SRB5</accession>
<dbReference type="GO" id="GO:0003676">
    <property type="term" value="F:nucleic acid binding"/>
    <property type="evidence" value="ECO:0007669"/>
    <property type="project" value="InterPro"/>
</dbReference>
<dbReference type="SMART" id="SM00343">
    <property type="entry name" value="ZnF_C2HC"/>
    <property type="match status" value="1"/>
</dbReference>
<sequence>MKGLEHDTGKEVRLRQPTTLEYAISQATLIYTILFPDDPKAQTPKDGPTPMDLDNMDIRVAINAIASQVNYMQRNGYQGNNKRNHGAPRPSKMTPEEKTYLMANNGCFRCRKLGHMSSQCRTFPSQPQQQQRPLQFNNIEVHPTIHVPTTHEPLQALPRENPTATERRPGLSCFHFPLCPGP</sequence>
<dbReference type="Proteomes" id="UP000749646">
    <property type="component" value="Unassembled WGS sequence"/>
</dbReference>
<keyword evidence="1" id="KW-0479">Metal-binding</keyword>
<reference evidence="3" key="1">
    <citation type="journal article" date="2020" name="Fungal Divers.">
        <title>Resolving the Mortierellaceae phylogeny through synthesis of multi-gene phylogenetics and phylogenomics.</title>
        <authorList>
            <person name="Vandepol N."/>
            <person name="Liber J."/>
            <person name="Desiro A."/>
            <person name="Na H."/>
            <person name="Kennedy M."/>
            <person name="Barry K."/>
            <person name="Grigoriev I.V."/>
            <person name="Miller A.N."/>
            <person name="O'Donnell K."/>
            <person name="Stajich J.E."/>
            <person name="Bonito G."/>
        </authorList>
    </citation>
    <scope>NUCLEOTIDE SEQUENCE</scope>
    <source>
        <strain evidence="3">MES-2147</strain>
    </source>
</reference>
<dbReference type="AlphaFoldDB" id="A0A9P6SRB5"/>
<dbReference type="InterPro" id="IPR036875">
    <property type="entry name" value="Znf_CCHC_sf"/>
</dbReference>
<dbReference type="GO" id="GO:0008270">
    <property type="term" value="F:zinc ion binding"/>
    <property type="evidence" value="ECO:0007669"/>
    <property type="project" value="UniProtKB-KW"/>
</dbReference>
<protein>
    <recommendedName>
        <fullName evidence="2">CCHC-type domain-containing protein</fullName>
    </recommendedName>
</protein>
<keyword evidence="1" id="KW-0862">Zinc</keyword>
<feature type="non-terminal residue" evidence="3">
    <location>
        <position position="182"/>
    </location>
</feature>
<organism evidence="3 4">
    <name type="scientific">Modicella reniformis</name>
    <dbReference type="NCBI Taxonomy" id="1440133"/>
    <lineage>
        <taxon>Eukaryota</taxon>
        <taxon>Fungi</taxon>
        <taxon>Fungi incertae sedis</taxon>
        <taxon>Mucoromycota</taxon>
        <taxon>Mortierellomycotina</taxon>
        <taxon>Mortierellomycetes</taxon>
        <taxon>Mortierellales</taxon>
        <taxon>Mortierellaceae</taxon>
        <taxon>Modicella</taxon>
    </lineage>
</organism>
<gene>
    <name evidence="3" type="ORF">BGZ65_012754</name>
</gene>
<name>A0A9P6SRB5_9FUNG</name>
<dbReference type="PROSITE" id="PS50158">
    <property type="entry name" value="ZF_CCHC"/>
    <property type="match status" value="1"/>
</dbReference>
<keyword evidence="1" id="KW-0863">Zinc-finger</keyword>
<evidence type="ECO:0000259" key="2">
    <source>
        <dbReference type="PROSITE" id="PS50158"/>
    </source>
</evidence>
<evidence type="ECO:0000313" key="3">
    <source>
        <dbReference type="EMBL" id="KAF9992055.1"/>
    </source>
</evidence>